<dbReference type="CDD" id="cd12372">
    <property type="entry name" value="RRM_CFIm68_CFIm59"/>
    <property type="match status" value="1"/>
</dbReference>
<feature type="compositionally biased region" description="Polar residues" evidence="3">
    <location>
        <begin position="107"/>
        <end position="122"/>
    </location>
</feature>
<evidence type="ECO:0000259" key="4">
    <source>
        <dbReference type="PROSITE" id="PS50102"/>
    </source>
</evidence>
<dbReference type="InterPro" id="IPR012677">
    <property type="entry name" value="Nucleotide-bd_a/b_plait_sf"/>
</dbReference>
<dbReference type="InterPro" id="IPR000504">
    <property type="entry name" value="RRM_dom"/>
</dbReference>
<dbReference type="SMART" id="SM00360">
    <property type="entry name" value="RRM"/>
    <property type="match status" value="1"/>
</dbReference>
<dbReference type="GO" id="GO:0006397">
    <property type="term" value="P:mRNA processing"/>
    <property type="evidence" value="ECO:0007669"/>
    <property type="project" value="UniProtKB-KW"/>
</dbReference>
<keyword evidence="6" id="KW-1185">Reference proteome</keyword>
<organism evidence="5 6">
    <name type="scientific">Chlorella vulgaris</name>
    <name type="common">Green alga</name>
    <dbReference type="NCBI Taxonomy" id="3077"/>
    <lineage>
        <taxon>Eukaryota</taxon>
        <taxon>Viridiplantae</taxon>
        <taxon>Chlorophyta</taxon>
        <taxon>core chlorophytes</taxon>
        <taxon>Trebouxiophyceae</taxon>
        <taxon>Chlorellales</taxon>
        <taxon>Chlorellaceae</taxon>
        <taxon>Chlorella clade</taxon>
        <taxon>Chlorella</taxon>
    </lineage>
</organism>
<dbReference type="AlphaFoldDB" id="A0A9D4YWQ0"/>
<evidence type="ECO:0000256" key="1">
    <source>
        <dbReference type="ARBA" id="ARBA00006265"/>
    </source>
</evidence>
<dbReference type="SUPFAM" id="SSF54928">
    <property type="entry name" value="RNA-binding domain, RBD"/>
    <property type="match status" value="1"/>
</dbReference>
<comment type="similarity">
    <text evidence="1">Belongs to the RRM CPSF6/7 family.</text>
</comment>
<gene>
    <name evidence="5" type="ORF">D9Q98_004884</name>
</gene>
<reference evidence="5" key="1">
    <citation type="journal article" date="2019" name="Plant J.">
        <title>Chlorella vulgaris genome assembly and annotation reveals the molecular basis for metabolic acclimation to high light conditions.</title>
        <authorList>
            <person name="Cecchin M."/>
            <person name="Marcolungo L."/>
            <person name="Rossato M."/>
            <person name="Girolomoni L."/>
            <person name="Cosentino E."/>
            <person name="Cuine S."/>
            <person name="Li-Beisson Y."/>
            <person name="Delledonne M."/>
            <person name="Ballottari M."/>
        </authorList>
    </citation>
    <scope>NUCLEOTIDE SEQUENCE</scope>
    <source>
        <strain evidence="5">211/11P</strain>
    </source>
</reference>
<dbReference type="Pfam" id="PF00076">
    <property type="entry name" value="RRM_1"/>
    <property type="match status" value="1"/>
</dbReference>
<dbReference type="InterPro" id="IPR034772">
    <property type="entry name" value="CPSF6/7"/>
</dbReference>
<dbReference type="Proteomes" id="UP001055712">
    <property type="component" value="Unassembled WGS sequence"/>
</dbReference>
<dbReference type="GO" id="GO:0003723">
    <property type="term" value="F:RNA binding"/>
    <property type="evidence" value="ECO:0007669"/>
    <property type="project" value="UniProtKB-UniRule"/>
</dbReference>
<accession>A0A9D4YWQ0</accession>
<sequence>MLGSYENDGYGGHGNGHGGLDHMGDPGSHGEGSAVFVSNLQWWTTDVELEALCAAYGHVVSIRFLDDKACGKSRGMAIVEFAGSDAATACIAGLAGREVNGRACRVSHQQQRHQGGASTSGQYGSGGRGAGSGLAGSGGGRGLAGRGGRGGIAGRGGSSSGGRGGGGGMDDAGGGGADLMMGGGGMMGPGGMLMMPGMMGMGMPAGMSVEMMQSMMMGMPGMGMPFPMAGMPAGFKPPPPPGGPPKKD</sequence>
<dbReference type="PROSITE" id="PS50102">
    <property type="entry name" value="RRM"/>
    <property type="match status" value="1"/>
</dbReference>
<feature type="compositionally biased region" description="Gly residues" evidence="3">
    <location>
        <begin position="123"/>
        <end position="171"/>
    </location>
</feature>
<proteinExistence type="inferred from homology"/>
<feature type="domain" description="RRM" evidence="4">
    <location>
        <begin position="33"/>
        <end position="111"/>
    </location>
</feature>
<name>A0A9D4YWQ0_CHLVU</name>
<dbReference type="PANTHER" id="PTHR23204">
    <property type="entry name" value="CLEAVAGE AND POLYADENYLATION SPECIFIC FACTOR"/>
    <property type="match status" value="1"/>
</dbReference>
<protein>
    <recommendedName>
        <fullName evidence="4">RRM domain-containing protein</fullName>
    </recommendedName>
</protein>
<reference evidence="5" key="2">
    <citation type="submission" date="2020-11" db="EMBL/GenBank/DDBJ databases">
        <authorList>
            <person name="Cecchin M."/>
            <person name="Marcolungo L."/>
            <person name="Rossato M."/>
            <person name="Girolomoni L."/>
            <person name="Cosentino E."/>
            <person name="Cuine S."/>
            <person name="Li-Beisson Y."/>
            <person name="Delledonne M."/>
            <person name="Ballottari M."/>
        </authorList>
    </citation>
    <scope>NUCLEOTIDE SEQUENCE</scope>
    <source>
        <strain evidence="5">211/11P</strain>
        <tissue evidence="5">Whole cell</tissue>
    </source>
</reference>
<dbReference type="InterPro" id="IPR035979">
    <property type="entry name" value="RBD_domain_sf"/>
</dbReference>
<evidence type="ECO:0000256" key="3">
    <source>
        <dbReference type="SAM" id="MobiDB-lite"/>
    </source>
</evidence>
<dbReference type="Gene3D" id="3.30.70.330">
    <property type="match status" value="1"/>
</dbReference>
<evidence type="ECO:0000313" key="6">
    <source>
        <dbReference type="Proteomes" id="UP001055712"/>
    </source>
</evidence>
<dbReference type="EMBL" id="SIDB01000007">
    <property type="protein sequence ID" value="KAI3430288.1"/>
    <property type="molecule type" value="Genomic_DNA"/>
</dbReference>
<evidence type="ECO:0000256" key="2">
    <source>
        <dbReference type="PROSITE-ProRule" id="PRU00176"/>
    </source>
</evidence>
<comment type="caution">
    <text evidence="5">The sequence shown here is derived from an EMBL/GenBank/DDBJ whole genome shotgun (WGS) entry which is preliminary data.</text>
</comment>
<keyword evidence="2" id="KW-0694">RNA-binding</keyword>
<dbReference type="OrthoDB" id="439808at2759"/>
<dbReference type="GO" id="GO:0005634">
    <property type="term" value="C:nucleus"/>
    <property type="evidence" value="ECO:0007669"/>
    <property type="project" value="UniProtKB-SubCell"/>
</dbReference>
<feature type="region of interest" description="Disordered" evidence="3">
    <location>
        <begin position="105"/>
        <end position="171"/>
    </location>
</feature>
<evidence type="ECO:0000313" key="5">
    <source>
        <dbReference type="EMBL" id="KAI3430288.1"/>
    </source>
</evidence>